<evidence type="ECO:0000256" key="6">
    <source>
        <dbReference type="PIRSR" id="PIRSR015894-2"/>
    </source>
</evidence>
<dbReference type="PROSITE" id="PS51678">
    <property type="entry name" value="SAM_MT_PRMT"/>
    <property type="match status" value="1"/>
</dbReference>
<dbReference type="GO" id="GO:0005634">
    <property type="term" value="C:nucleus"/>
    <property type="evidence" value="ECO:0007669"/>
    <property type="project" value="TreeGrafter"/>
</dbReference>
<dbReference type="EMBL" id="HACA01019558">
    <property type="protein sequence ID" value="CDW36919.1"/>
    <property type="molecule type" value="Transcribed_RNA"/>
</dbReference>
<dbReference type="PIRSF" id="PIRSF015894">
    <property type="entry name" value="Skb1_MeTrfase"/>
    <property type="match status" value="1"/>
</dbReference>
<organism evidence="11">
    <name type="scientific">Lepeophtheirus salmonis</name>
    <name type="common">Salmon louse</name>
    <name type="synonym">Caligus salmonis</name>
    <dbReference type="NCBI Taxonomy" id="72036"/>
    <lineage>
        <taxon>Eukaryota</taxon>
        <taxon>Metazoa</taxon>
        <taxon>Ecdysozoa</taxon>
        <taxon>Arthropoda</taxon>
        <taxon>Crustacea</taxon>
        <taxon>Multicrustacea</taxon>
        <taxon>Hexanauplia</taxon>
        <taxon>Copepoda</taxon>
        <taxon>Siphonostomatoida</taxon>
        <taxon>Caligidae</taxon>
        <taxon>Lepeophtheirus</taxon>
    </lineage>
</organism>
<feature type="domain" description="PRMT5 TIM barrel" evidence="9">
    <location>
        <begin position="30"/>
        <end position="264"/>
    </location>
</feature>
<dbReference type="FunFam" id="2.70.160.11:FF:000003">
    <property type="entry name" value="Protein arginine N-methyltransferase 5"/>
    <property type="match status" value="1"/>
</dbReference>
<protein>
    <recommendedName>
        <fullName evidence="4">Protein arginine N-methyltransferase</fullName>
    </recommendedName>
</protein>
<feature type="active site" description="Proton donor/acceptor" evidence="5">
    <location>
        <position position="416"/>
    </location>
</feature>
<evidence type="ECO:0000256" key="4">
    <source>
        <dbReference type="PIRNR" id="PIRNR015894"/>
    </source>
</evidence>
<dbReference type="OrthoDB" id="1368803at2759"/>
<dbReference type="InterPro" id="IPR029063">
    <property type="entry name" value="SAM-dependent_MTases_sf"/>
</dbReference>
<dbReference type="GO" id="GO:0032259">
    <property type="term" value="P:methylation"/>
    <property type="evidence" value="ECO:0007669"/>
    <property type="project" value="UniProtKB-KW"/>
</dbReference>
<dbReference type="OMA" id="IKYAWYE"/>
<feature type="domain" description="PRMT5 arginine-N-methyltransferase" evidence="8">
    <location>
        <begin position="276"/>
        <end position="445"/>
    </location>
</feature>
<dbReference type="Gene3D" id="3.20.20.150">
    <property type="entry name" value="Divalent-metal-dependent TIM barrel enzymes"/>
    <property type="match status" value="1"/>
</dbReference>
<keyword evidence="3 4" id="KW-0949">S-adenosyl-L-methionine</keyword>
<evidence type="ECO:0000256" key="1">
    <source>
        <dbReference type="ARBA" id="ARBA00022603"/>
    </source>
</evidence>
<dbReference type="GO" id="GO:0005829">
    <property type="term" value="C:cytosol"/>
    <property type="evidence" value="ECO:0007669"/>
    <property type="project" value="TreeGrafter"/>
</dbReference>
<feature type="active site" description="Proton donor/acceptor" evidence="5">
    <location>
        <position position="425"/>
    </location>
</feature>
<feature type="domain" description="PRMT5 oligomerisation" evidence="10">
    <location>
        <begin position="448"/>
        <end position="615"/>
    </location>
</feature>
<dbReference type="Gene3D" id="3.40.50.150">
    <property type="entry name" value="Vaccinia Virus protein VP39"/>
    <property type="match status" value="1"/>
</dbReference>
<name>A0A0K2UF98_LEPSM</name>
<evidence type="ECO:0000259" key="9">
    <source>
        <dbReference type="Pfam" id="PF17285"/>
    </source>
</evidence>
<dbReference type="Pfam" id="PF05185">
    <property type="entry name" value="PRMT5"/>
    <property type="match status" value="1"/>
</dbReference>
<dbReference type="EMBL" id="HACA01019557">
    <property type="protein sequence ID" value="CDW36918.1"/>
    <property type="molecule type" value="Transcribed_RNA"/>
</dbReference>
<dbReference type="SUPFAM" id="SSF53335">
    <property type="entry name" value="S-adenosyl-L-methionine-dependent methyltransferases"/>
    <property type="match status" value="1"/>
</dbReference>
<dbReference type="Gene3D" id="2.70.160.11">
    <property type="entry name" value="Hnrnp arginine n-methyltransferase1"/>
    <property type="match status" value="1"/>
</dbReference>
<accession>A0A0K2UF98</accession>
<feature type="binding site" evidence="6">
    <location>
        <begin position="398"/>
        <end position="399"/>
    </location>
    <ligand>
        <name>S-adenosyl-L-methionine</name>
        <dbReference type="ChEBI" id="CHEBI:59789"/>
    </ligand>
</feature>
<dbReference type="Pfam" id="PF17286">
    <property type="entry name" value="PRMT5_C"/>
    <property type="match status" value="1"/>
</dbReference>
<feature type="binding site" evidence="6">
    <location>
        <position position="371"/>
    </location>
    <ligand>
        <name>S-adenosyl-L-methionine</name>
        <dbReference type="ChEBI" id="CHEBI:59789"/>
    </ligand>
</feature>
<dbReference type="PANTHER" id="PTHR10738">
    <property type="entry name" value="PROTEIN ARGININE N-METHYLTRANSFERASE 5"/>
    <property type="match status" value="1"/>
</dbReference>
<evidence type="ECO:0000256" key="3">
    <source>
        <dbReference type="ARBA" id="ARBA00022691"/>
    </source>
</evidence>
<dbReference type="AlphaFoldDB" id="A0A0K2UF98"/>
<proteinExistence type="inferred from homology"/>
<keyword evidence="1 4" id="KW-0489">Methyltransferase</keyword>
<dbReference type="InterPro" id="IPR035247">
    <property type="entry name" value="PRMT5_TIM"/>
</dbReference>
<dbReference type="GO" id="GO:0016274">
    <property type="term" value="F:protein-arginine N-methyltransferase activity"/>
    <property type="evidence" value="ECO:0007669"/>
    <property type="project" value="InterPro"/>
</dbReference>
<feature type="binding site" evidence="6">
    <location>
        <position position="302"/>
    </location>
    <ligand>
        <name>S-adenosyl-L-methionine</name>
        <dbReference type="ChEBI" id="CHEBI:59789"/>
    </ligand>
</feature>
<sequence>MNVSHHCSSGLWLKSLPRLPEALEFTCSHGFDFLLGPLVHPRYRQEEVTDEPDSGKRGIRRKGPFTRSDLLLSSVDWGSLFVGVLSRDVNLESRLRSVRRQAEERMTRELRYAAHLGLSAVFISLRKPHNTNLARILCTFLLKTSAMQVWIHIPFYDESTWAWWNDFRGSCNHDRRVFLALELSTNDQEMSSHILNRWLGEPVKALILNTSLFLTNKKGYPVLPRCIQKLMRHFFSLDVQCVLEGRNRGREYRLYQQYLDHLWQQFHAVGSGDPLKQFAKGYEDHLQTPLQPLSDNLESATYEVFEKDPVKYREYEKAIFKAIVDKIPEEEKETKSLVVMVLGAGRGPLVRAALRAAEMALHTKIRIFAVEKNPNAVVTLLAQKEEDWKDSVEVISSDMRDWNPEEENKADIVISELLGSFGDNELSPECLYSAQRVLKSDAISIPSSYTSFISPIQSSKLYNEVRFSFDKDKNMISHFETPYVVHFQNCCELAAPQPLFKFDHPLYTPIDNNRYDVKTFDITYDSELHGFGGYFECVLYKDVMISINPSTHSKGMFSWFPIFFPLKTPVKLKKDDQVELHFWRINNGKNVWYEWCLSKPIPGPIHNPIGRSYTIGL</sequence>
<feature type="binding site" evidence="6">
    <location>
        <begin position="311"/>
        <end position="312"/>
    </location>
    <ligand>
        <name>S-adenosyl-L-methionine</name>
        <dbReference type="ChEBI" id="CHEBI:59789"/>
    </ligand>
</feature>
<evidence type="ECO:0000256" key="7">
    <source>
        <dbReference type="PIRSR" id="PIRSR015894-3"/>
    </source>
</evidence>
<dbReference type="InterPro" id="IPR035075">
    <property type="entry name" value="PRMT5"/>
</dbReference>
<dbReference type="InterPro" id="IPR007857">
    <property type="entry name" value="Arg_MeTrfase_PRMT5"/>
</dbReference>
<dbReference type="InterPro" id="IPR035248">
    <property type="entry name" value="PRMT5_C"/>
</dbReference>
<dbReference type="CDD" id="cd02440">
    <property type="entry name" value="AdoMet_MTases"/>
    <property type="match status" value="1"/>
</dbReference>
<evidence type="ECO:0000259" key="10">
    <source>
        <dbReference type="Pfam" id="PF17286"/>
    </source>
</evidence>
<dbReference type="GO" id="GO:0006355">
    <property type="term" value="P:regulation of DNA-templated transcription"/>
    <property type="evidence" value="ECO:0007669"/>
    <property type="project" value="TreeGrafter"/>
</dbReference>
<keyword evidence="2 4" id="KW-0808">Transferase</keyword>
<evidence type="ECO:0000313" key="11">
    <source>
        <dbReference type="EMBL" id="CDW36918.1"/>
    </source>
</evidence>
<evidence type="ECO:0000259" key="8">
    <source>
        <dbReference type="Pfam" id="PF05185"/>
    </source>
</evidence>
<reference evidence="11" key="1">
    <citation type="submission" date="2014-05" db="EMBL/GenBank/DDBJ databases">
        <authorList>
            <person name="Chronopoulou M."/>
        </authorList>
    </citation>
    <scope>NUCLEOTIDE SEQUENCE</scope>
    <source>
        <tissue evidence="11">Whole organism</tissue>
    </source>
</reference>
<evidence type="ECO:0000256" key="2">
    <source>
        <dbReference type="ARBA" id="ARBA00022679"/>
    </source>
</evidence>
<dbReference type="Pfam" id="PF17285">
    <property type="entry name" value="PRMT5_TIM"/>
    <property type="match status" value="1"/>
</dbReference>
<feature type="site" description="Critical for specifying symmetric addition of methyl groups" evidence="7">
    <location>
        <position position="305"/>
    </location>
</feature>
<comment type="similarity">
    <text evidence="4">Belongs to the class I-like SAM-binding methyltransferase superfamily.</text>
</comment>
<dbReference type="InterPro" id="IPR025799">
    <property type="entry name" value="Arg_MeTrfase"/>
</dbReference>
<dbReference type="PANTHER" id="PTHR10738:SF0">
    <property type="entry name" value="PROTEIN ARGININE N-METHYLTRANSFERASE 5"/>
    <property type="match status" value="1"/>
</dbReference>
<evidence type="ECO:0000256" key="5">
    <source>
        <dbReference type="PIRSR" id="PIRSR015894-1"/>
    </source>
</evidence>